<keyword evidence="1" id="KW-0732">Signal</keyword>
<evidence type="ECO:0000313" key="2">
    <source>
        <dbReference type="EMBL" id="TWU33237.1"/>
    </source>
</evidence>
<dbReference type="EMBL" id="SJPV01000010">
    <property type="protein sequence ID" value="TWU33237.1"/>
    <property type="molecule type" value="Genomic_DNA"/>
</dbReference>
<dbReference type="RefSeq" id="WP_197231570.1">
    <property type="nucleotide sequence ID" value="NZ_SJPV01000010.1"/>
</dbReference>
<evidence type="ECO:0000313" key="3">
    <source>
        <dbReference type="Proteomes" id="UP000319143"/>
    </source>
</evidence>
<organism evidence="2 3">
    <name type="scientific">Novipirellula artificiosorum</name>
    <dbReference type="NCBI Taxonomy" id="2528016"/>
    <lineage>
        <taxon>Bacteria</taxon>
        <taxon>Pseudomonadati</taxon>
        <taxon>Planctomycetota</taxon>
        <taxon>Planctomycetia</taxon>
        <taxon>Pirellulales</taxon>
        <taxon>Pirellulaceae</taxon>
        <taxon>Novipirellula</taxon>
    </lineage>
</organism>
<gene>
    <name evidence="2" type="ORF">Poly41_49890</name>
</gene>
<protein>
    <recommendedName>
        <fullName evidence="4">Lipocalin-like domain-containing protein</fullName>
    </recommendedName>
</protein>
<dbReference type="Pfam" id="PF07617">
    <property type="entry name" value="DUF1579"/>
    <property type="match status" value="1"/>
</dbReference>
<reference evidence="2 3" key="1">
    <citation type="submission" date="2019-02" db="EMBL/GenBank/DDBJ databases">
        <title>Deep-cultivation of Planctomycetes and their phenomic and genomic characterization uncovers novel biology.</title>
        <authorList>
            <person name="Wiegand S."/>
            <person name="Jogler M."/>
            <person name="Boedeker C."/>
            <person name="Pinto D."/>
            <person name="Vollmers J."/>
            <person name="Rivas-Marin E."/>
            <person name="Kohn T."/>
            <person name="Peeters S.H."/>
            <person name="Heuer A."/>
            <person name="Rast P."/>
            <person name="Oberbeckmann S."/>
            <person name="Bunk B."/>
            <person name="Jeske O."/>
            <person name="Meyerdierks A."/>
            <person name="Storesund J.E."/>
            <person name="Kallscheuer N."/>
            <person name="Luecker S."/>
            <person name="Lage O.M."/>
            <person name="Pohl T."/>
            <person name="Merkel B.J."/>
            <person name="Hornburger P."/>
            <person name="Mueller R.-W."/>
            <person name="Bruemmer F."/>
            <person name="Labrenz M."/>
            <person name="Spormann A.M."/>
            <person name="Op Den Camp H."/>
            <person name="Overmann J."/>
            <person name="Amann R."/>
            <person name="Jetten M.S.M."/>
            <person name="Mascher T."/>
            <person name="Medema M.H."/>
            <person name="Devos D.P."/>
            <person name="Kaster A.-K."/>
            <person name="Ovreas L."/>
            <person name="Rohde M."/>
            <person name="Galperin M.Y."/>
            <person name="Jogler C."/>
        </authorList>
    </citation>
    <scope>NUCLEOTIDE SEQUENCE [LARGE SCALE GENOMIC DNA]</scope>
    <source>
        <strain evidence="2 3">Poly41</strain>
    </source>
</reference>
<dbReference type="AlphaFoldDB" id="A0A5C6DBS5"/>
<keyword evidence="3" id="KW-1185">Reference proteome</keyword>
<dbReference type="Proteomes" id="UP000319143">
    <property type="component" value="Unassembled WGS sequence"/>
</dbReference>
<feature type="signal peptide" evidence="1">
    <location>
        <begin position="1"/>
        <end position="19"/>
    </location>
</feature>
<evidence type="ECO:0000256" key="1">
    <source>
        <dbReference type="SAM" id="SignalP"/>
    </source>
</evidence>
<sequence length="174" mass="19414" precursor="true">MIRTLSIVCLGLIVLVASAKRSTPSKSTERGVLRGYVGDWDLAFDADDPFSQGTLSGECVLGGTYLEQTGELKARFVPYNAKIKVLTTYDANTSQYKRWAFLSNGRSLSYTGTWDPKTTTMVWVSEYSEPLSKQTVRTTTTEEFRDGDTIDVSKVSMSGGREVGRSIERRTRRK</sequence>
<evidence type="ECO:0008006" key="4">
    <source>
        <dbReference type="Google" id="ProtNLM"/>
    </source>
</evidence>
<name>A0A5C6DBS5_9BACT</name>
<proteinExistence type="predicted"/>
<accession>A0A5C6DBS5</accession>
<feature type="chain" id="PRO_5022896679" description="Lipocalin-like domain-containing protein" evidence="1">
    <location>
        <begin position="20"/>
        <end position="174"/>
    </location>
</feature>
<comment type="caution">
    <text evidence="2">The sequence shown here is derived from an EMBL/GenBank/DDBJ whole genome shotgun (WGS) entry which is preliminary data.</text>
</comment>
<dbReference type="InterPro" id="IPR011473">
    <property type="entry name" value="DUF1579"/>
</dbReference>